<name>A0A953IFC4_SYMTR</name>
<keyword evidence="3" id="KW-0547">Nucleotide-binding</keyword>
<feature type="non-terminal residue" evidence="5">
    <location>
        <position position="273"/>
    </location>
</feature>
<dbReference type="InterPro" id="IPR005177">
    <property type="entry name" value="Kinase-pyrophosphorylase"/>
</dbReference>
<accession>A0A953IFC4</accession>
<protein>
    <submittedName>
        <fullName evidence="5">Phosphoenolpyruvate synthase regulatory protein</fullName>
    </submittedName>
</protein>
<evidence type="ECO:0000313" key="6">
    <source>
        <dbReference type="Proteomes" id="UP000732377"/>
    </source>
</evidence>
<dbReference type="PANTHER" id="PTHR31756:SF3">
    <property type="entry name" value="PYRUVATE, PHOSPHATE DIKINASE REGULATORY PROTEIN 1, CHLOROPLASTIC"/>
    <property type="match status" value="1"/>
</dbReference>
<dbReference type="InterPro" id="IPR026565">
    <property type="entry name" value="PPDK_reg"/>
</dbReference>
<gene>
    <name evidence="5" type="ORF">CWE10_14875</name>
</gene>
<proteinExistence type="inferred from homology"/>
<evidence type="ECO:0000256" key="3">
    <source>
        <dbReference type="ARBA" id="ARBA00022741"/>
    </source>
</evidence>
<dbReference type="SMR" id="A0A953IFC4"/>
<dbReference type="GO" id="GO:0004674">
    <property type="term" value="F:protein serine/threonine kinase activity"/>
    <property type="evidence" value="ECO:0007669"/>
    <property type="project" value="UniProtKB-KW"/>
</dbReference>
<keyword evidence="2" id="KW-0808">Transferase</keyword>
<dbReference type="RefSeq" id="WP_011194719.1">
    <property type="nucleotide sequence ID" value="NZ_PIUK01000183.1"/>
</dbReference>
<comment type="caution">
    <text evidence="5">The sequence shown here is derived from an EMBL/GenBank/DDBJ whole genome shotgun (WGS) entry which is preliminary data.</text>
</comment>
<evidence type="ECO:0000256" key="2">
    <source>
        <dbReference type="ARBA" id="ARBA00022679"/>
    </source>
</evidence>
<dbReference type="PANTHER" id="PTHR31756">
    <property type="entry name" value="PYRUVATE, PHOSPHATE DIKINASE REGULATORY PROTEIN 1, CHLOROPLASTIC"/>
    <property type="match status" value="1"/>
</dbReference>
<dbReference type="HAMAP" id="MF_00921">
    <property type="entry name" value="PDRP"/>
    <property type="match status" value="1"/>
</dbReference>
<organism evidence="5 6">
    <name type="scientific">Symbiobacterium thermophilum</name>
    <dbReference type="NCBI Taxonomy" id="2734"/>
    <lineage>
        <taxon>Bacteria</taxon>
        <taxon>Bacillati</taxon>
        <taxon>Bacillota</taxon>
        <taxon>Clostridia</taxon>
        <taxon>Eubacteriales</taxon>
        <taxon>Symbiobacteriaceae</taxon>
        <taxon>Symbiobacterium</taxon>
    </lineage>
</organism>
<dbReference type="NCBIfam" id="NF003742">
    <property type="entry name" value="PRK05339.1"/>
    <property type="match status" value="1"/>
</dbReference>
<reference evidence="5" key="1">
    <citation type="submission" date="2017-11" db="EMBL/GenBank/DDBJ databases">
        <title>Three new genomes from thermophilic consortium.</title>
        <authorList>
            <person name="Quaggio R."/>
            <person name="Amgarten D."/>
            <person name="Setubal J.C."/>
        </authorList>
    </citation>
    <scope>NUCLEOTIDE SEQUENCE</scope>
    <source>
        <strain evidence="5">ZCTH01-B2</strain>
    </source>
</reference>
<dbReference type="Proteomes" id="UP000732377">
    <property type="component" value="Unassembled WGS sequence"/>
</dbReference>
<evidence type="ECO:0000313" key="5">
    <source>
        <dbReference type="EMBL" id="MBY6277465.1"/>
    </source>
</evidence>
<dbReference type="OMA" id="YAQCEFE"/>
<keyword evidence="4" id="KW-0418">Kinase</keyword>
<dbReference type="AlphaFoldDB" id="A0A953IFC4"/>
<evidence type="ECO:0000256" key="4">
    <source>
        <dbReference type="ARBA" id="ARBA00022777"/>
    </source>
</evidence>
<dbReference type="EMBL" id="PIUK01000183">
    <property type="protein sequence ID" value="MBY6277465.1"/>
    <property type="molecule type" value="Genomic_DNA"/>
</dbReference>
<evidence type="ECO:0000256" key="1">
    <source>
        <dbReference type="ARBA" id="ARBA00022527"/>
    </source>
</evidence>
<dbReference type="GO" id="GO:0005524">
    <property type="term" value="F:ATP binding"/>
    <property type="evidence" value="ECO:0007669"/>
    <property type="project" value="InterPro"/>
</dbReference>
<dbReference type="Pfam" id="PF03618">
    <property type="entry name" value="Kinase-PPPase"/>
    <property type="match status" value="1"/>
</dbReference>
<sequence length="273" mass="30839">MVAKPVIFVVSDSVGETADLVTRAALSQWGQRSVEIRRFPMIDDPQSLREVIDAARQQPTLIVYTIIVPEIRKELQRLVDMWDIPAVDIMGPMLDGISRLLGAPEKLEPGRIHRLDDDYFRRIEAVEFAVKYDDGKDPRGFLRADAVLIGVSRSSKTPVSMYLAHRRYKVANLPLVPEVSLPKELFLVPPHKVVGLRVSPEKLHQIREERIKTIGLRSDANYSSMERILQELDYAESVFKKVGCAVIDVTNKAVEETAVRVLEIINRGVNFGD</sequence>
<keyword evidence="1" id="KW-0723">Serine/threonine-protein kinase</keyword>